<dbReference type="GeneID" id="94825818"/>
<keyword evidence="3" id="KW-1185">Reference proteome</keyword>
<gene>
    <name evidence="2" type="ORF">TRFO_03140</name>
</gene>
<evidence type="ECO:0000313" key="3">
    <source>
        <dbReference type="Proteomes" id="UP000179807"/>
    </source>
</evidence>
<accession>A0A1J4KWM7</accession>
<proteinExistence type="predicted"/>
<dbReference type="PANTHER" id="PTHR16148:SF14">
    <property type="entry name" value="MYND-TYPE DOMAIN-CONTAINING PROTEIN"/>
    <property type="match status" value="1"/>
</dbReference>
<dbReference type="VEuPathDB" id="TrichDB:TRFO_03140"/>
<name>A0A1J4KWM7_9EUKA</name>
<feature type="compositionally biased region" description="Basic residues" evidence="1">
    <location>
        <begin position="200"/>
        <end position="210"/>
    </location>
</feature>
<organism evidence="2 3">
    <name type="scientific">Tritrichomonas foetus</name>
    <dbReference type="NCBI Taxonomy" id="1144522"/>
    <lineage>
        <taxon>Eukaryota</taxon>
        <taxon>Metamonada</taxon>
        <taxon>Parabasalia</taxon>
        <taxon>Tritrichomonadida</taxon>
        <taxon>Tritrichomonadidae</taxon>
        <taxon>Tritrichomonas</taxon>
    </lineage>
</organism>
<dbReference type="Proteomes" id="UP000179807">
    <property type="component" value="Unassembled WGS sequence"/>
</dbReference>
<evidence type="ECO:0000313" key="2">
    <source>
        <dbReference type="EMBL" id="OHT14116.1"/>
    </source>
</evidence>
<feature type="compositionally biased region" description="Polar residues" evidence="1">
    <location>
        <begin position="419"/>
        <end position="434"/>
    </location>
</feature>
<feature type="region of interest" description="Disordered" evidence="1">
    <location>
        <begin position="178"/>
        <end position="210"/>
    </location>
</feature>
<sequence>MISLDKEITSNVPRTISQDVFTDTSHYNGRCSPSKRKDKKSIRQDFSYSNFSPLKLTSGNDSNMQSDMSYLHRKRKERENRVYSPKYISDISLFSDESSDTSFSINSPLNSPLSPYSSSSAFNLNKEYNNTYLSPTRSFNSLNQKQQNLSSSNFEISNFEDSISLINQKIMPKNVNITPQPSMKHKKLHLHKSESTSGRNKIKISKNSLKKSTKNSTKFYEKYLKNKKFDRFDKDNSRFLLIETPNYDNAIAIAEEELQKIQICNFSGQLSIFLRMKINTTEFQELKSGLFSLINDYGYNPSINPKHPTTIVCQISTFLSEVKESKVISLPIANISELINSNHDEIIYNQKFFEEKLNSLLENNKHRKDENPLHRKSKKVQSRNSNMENEKISHKKMNDAKTNDEKSKNTNDDKEPASEESNTSKFNNQSQNEVNLVDGEHSSNSFKKMIEEKIKEHIYDDSRFVFCMIPDSPITDAFLKFLYIKTVTEVCSSFECQCDVIDKTTPLIQCETKRKTVDTEIVSLPILNPDKADRMIKEKLQSNFSGVIIFQPENGQNYHKVLMSRYPRKIVDICESFGFDADITDIKNQIVKCSMIKKNTTSSSKLPKIVIRVSSFDSKKAENTVRRTLQSGFNGIIIFKPEKGFYSQSQMPNFPKRIIDICHQFRALARIIKSKNSNDSSNNHTYSCSNSCQNSYDNIINRESNHKTNNQFSKLENNSECKNNEVNINELNNEYSDGCVVECKILHDRNVFYQNITVEVPWDKPKSAEGIIRLTLEGNFVGTVTFVPEHGVYSELTMSEYPHRIIEICNEYKFEAAEKGKQIVECQKTSSLSNETKTVLLSNFNKFKAEAQIRATLVSNFAGIVIFAPEGGHYNDTLMKDFQNRVKSICQEFQFNAYFGEKESVHCHMRKRNLSEVTLELPLETCETMEEEIKRFFESGFSGTANLVPLGKKYDAEHMKLFYPRKALELCHMYNFIAKVVDIKTKKIQCVVNPLIVELKMTNDLVTKEEVKTSIDSVVNGVVVFIPHPSIYDNMTLRSFSSTISNFCEQLGFTPVASEQKVVCSIIKSQNTNNNNNEKTSINTNMSNNTNNTKNSIVYDNFEESDGTVVVKVPSFDPSTAENVVRSALSKYKRNEVVIMFVPKSLRYNKVSMAKYPQKIIEICKEFELSAKIENNETQIVECNTAMKVENTEPKQNLLSANDDSSSSSSHLISILFPFSASSDSFNEEEAKNELLKDLENGI</sequence>
<dbReference type="RefSeq" id="XP_068367252.1">
    <property type="nucleotide sequence ID" value="XM_068491114.1"/>
</dbReference>
<reference evidence="2" key="1">
    <citation type="submission" date="2016-10" db="EMBL/GenBank/DDBJ databases">
        <authorList>
            <person name="Benchimol M."/>
            <person name="Almeida L.G."/>
            <person name="Vasconcelos A.T."/>
            <person name="Perreira-Neves A."/>
            <person name="Rosa I.A."/>
            <person name="Tasca T."/>
            <person name="Bogo M.R."/>
            <person name="de Souza W."/>
        </authorList>
    </citation>
    <scope>NUCLEOTIDE SEQUENCE [LARGE SCALE GENOMIC DNA]</scope>
    <source>
        <strain evidence="2">K</strain>
    </source>
</reference>
<feature type="compositionally biased region" description="Basic and acidic residues" evidence="1">
    <location>
        <begin position="363"/>
        <end position="373"/>
    </location>
</feature>
<feature type="region of interest" description="Disordered" evidence="1">
    <location>
        <begin position="363"/>
        <end position="440"/>
    </location>
</feature>
<protein>
    <submittedName>
        <fullName evidence="2">Uncharacterized protein</fullName>
    </submittedName>
</protein>
<dbReference type="AlphaFoldDB" id="A0A1J4KWM7"/>
<dbReference type="PANTHER" id="PTHR16148">
    <property type="entry name" value="NF-KAPPA-B-REPRESSING FACTOR-RELATED"/>
    <property type="match status" value="1"/>
</dbReference>
<evidence type="ECO:0000256" key="1">
    <source>
        <dbReference type="SAM" id="MobiDB-lite"/>
    </source>
</evidence>
<feature type="compositionally biased region" description="Basic and acidic residues" evidence="1">
    <location>
        <begin position="388"/>
        <end position="417"/>
    </location>
</feature>
<dbReference type="EMBL" id="MLAK01000421">
    <property type="protein sequence ID" value="OHT14116.1"/>
    <property type="molecule type" value="Genomic_DNA"/>
</dbReference>
<comment type="caution">
    <text evidence="2">The sequence shown here is derived from an EMBL/GenBank/DDBJ whole genome shotgun (WGS) entry which is preliminary data.</text>
</comment>